<comment type="caution">
    <text evidence="1">The sequence shown here is derived from an EMBL/GenBank/DDBJ whole genome shotgun (WGS) entry which is preliminary data.</text>
</comment>
<accession>A0ABQ4ZNB1</accession>
<protein>
    <submittedName>
        <fullName evidence="1">Uncharacterized protein</fullName>
    </submittedName>
</protein>
<name>A0ABQ4ZNB1_9ASTR</name>
<reference evidence="1" key="2">
    <citation type="submission" date="2022-01" db="EMBL/GenBank/DDBJ databases">
        <authorList>
            <person name="Yamashiro T."/>
            <person name="Shiraishi A."/>
            <person name="Satake H."/>
            <person name="Nakayama K."/>
        </authorList>
    </citation>
    <scope>NUCLEOTIDE SEQUENCE</scope>
</reference>
<dbReference type="EMBL" id="BQNB010011502">
    <property type="protein sequence ID" value="GJS91400.1"/>
    <property type="molecule type" value="Genomic_DNA"/>
</dbReference>
<keyword evidence="2" id="KW-1185">Reference proteome</keyword>
<dbReference type="Proteomes" id="UP001151760">
    <property type="component" value="Unassembled WGS sequence"/>
</dbReference>
<gene>
    <name evidence="1" type="ORF">Tco_0774036</name>
</gene>
<proteinExistence type="predicted"/>
<reference evidence="1" key="1">
    <citation type="journal article" date="2022" name="Int. J. Mol. Sci.">
        <title>Draft Genome of Tanacetum Coccineum: Genomic Comparison of Closely Related Tanacetum-Family Plants.</title>
        <authorList>
            <person name="Yamashiro T."/>
            <person name="Shiraishi A."/>
            <person name="Nakayama K."/>
            <person name="Satake H."/>
        </authorList>
    </citation>
    <scope>NUCLEOTIDE SEQUENCE</scope>
</reference>
<evidence type="ECO:0000313" key="1">
    <source>
        <dbReference type="EMBL" id="GJS91400.1"/>
    </source>
</evidence>
<sequence length="204" mass="22935">MTPILFVGRSFLLSTLASKRELKVVARARALVEVEEGLLNVVESFIIQLWKIFNANEVFSLGYHQNIASGTSTTPIVKRIDKLERQIIDGKLTLVDDDRNSLPKLFSMASVVSYKVDDLVNEDNDNEIEEVNDEIATYMAYTSFNVNKASKSSSGGGSKRLCEEWKENHGEDSYNDDDFDDPGLIDAQMKFANAFDINLRGQLR</sequence>
<organism evidence="1 2">
    <name type="scientific">Tanacetum coccineum</name>
    <dbReference type="NCBI Taxonomy" id="301880"/>
    <lineage>
        <taxon>Eukaryota</taxon>
        <taxon>Viridiplantae</taxon>
        <taxon>Streptophyta</taxon>
        <taxon>Embryophyta</taxon>
        <taxon>Tracheophyta</taxon>
        <taxon>Spermatophyta</taxon>
        <taxon>Magnoliopsida</taxon>
        <taxon>eudicotyledons</taxon>
        <taxon>Gunneridae</taxon>
        <taxon>Pentapetalae</taxon>
        <taxon>asterids</taxon>
        <taxon>campanulids</taxon>
        <taxon>Asterales</taxon>
        <taxon>Asteraceae</taxon>
        <taxon>Asteroideae</taxon>
        <taxon>Anthemideae</taxon>
        <taxon>Anthemidinae</taxon>
        <taxon>Tanacetum</taxon>
    </lineage>
</organism>
<evidence type="ECO:0000313" key="2">
    <source>
        <dbReference type="Proteomes" id="UP001151760"/>
    </source>
</evidence>